<feature type="compositionally biased region" description="Basic residues" evidence="1">
    <location>
        <begin position="26"/>
        <end position="37"/>
    </location>
</feature>
<evidence type="ECO:0000313" key="2">
    <source>
        <dbReference type="EMBL" id="RRT78945.1"/>
    </source>
</evidence>
<proteinExistence type="predicted"/>
<dbReference type="AlphaFoldDB" id="A0A427ARW4"/>
<feature type="compositionally biased region" description="Acidic residues" evidence="1">
    <location>
        <begin position="7"/>
        <end position="20"/>
    </location>
</feature>
<reference evidence="2 3" key="1">
    <citation type="journal article" date="2014" name="Agronomy (Basel)">
        <title>A Draft Genome Sequence for Ensete ventricosum, the Drought-Tolerant Tree Against Hunger.</title>
        <authorList>
            <person name="Harrison J."/>
            <person name="Moore K.A."/>
            <person name="Paszkiewicz K."/>
            <person name="Jones T."/>
            <person name="Grant M."/>
            <person name="Ambacheew D."/>
            <person name="Muzemil S."/>
            <person name="Studholme D.J."/>
        </authorList>
    </citation>
    <scope>NUCLEOTIDE SEQUENCE [LARGE SCALE GENOMIC DNA]</scope>
</reference>
<gene>
    <name evidence="2" type="ORF">B296_00004652</name>
</gene>
<dbReference type="Proteomes" id="UP000287651">
    <property type="component" value="Unassembled WGS sequence"/>
</dbReference>
<protein>
    <submittedName>
        <fullName evidence="2">Uncharacterized protein</fullName>
    </submittedName>
</protein>
<dbReference type="EMBL" id="AMZH03001541">
    <property type="protein sequence ID" value="RRT78945.1"/>
    <property type="molecule type" value="Genomic_DNA"/>
</dbReference>
<name>A0A427ARW4_ENSVE</name>
<comment type="caution">
    <text evidence="2">The sequence shown here is derived from an EMBL/GenBank/DDBJ whole genome shotgun (WGS) entry which is preliminary data.</text>
</comment>
<evidence type="ECO:0000313" key="3">
    <source>
        <dbReference type="Proteomes" id="UP000287651"/>
    </source>
</evidence>
<evidence type="ECO:0000256" key="1">
    <source>
        <dbReference type="SAM" id="MobiDB-lite"/>
    </source>
</evidence>
<organism evidence="2 3">
    <name type="scientific">Ensete ventricosum</name>
    <name type="common">Abyssinian banana</name>
    <name type="synonym">Musa ensete</name>
    <dbReference type="NCBI Taxonomy" id="4639"/>
    <lineage>
        <taxon>Eukaryota</taxon>
        <taxon>Viridiplantae</taxon>
        <taxon>Streptophyta</taxon>
        <taxon>Embryophyta</taxon>
        <taxon>Tracheophyta</taxon>
        <taxon>Spermatophyta</taxon>
        <taxon>Magnoliopsida</taxon>
        <taxon>Liliopsida</taxon>
        <taxon>Zingiberales</taxon>
        <taxon>Musaceae</taxon>
        <taxon>Ensete</taxon>
    </lineage>
</organism>
<feature type="region of interest" description="Disordered" evidence="1">
    <location>
        <begin position="1"/>
        <end position="65"/>
    </location>
</feature>
<accession>A0A427ARW4</accession>
<sequence>MGAYQCYDEEEKEGEEEVVVEEQRRKKEKGRRKKKKKKEEEEKKCSGSVKAEAAEAKRQRQGLRHLEPKQEAFHKMRGHGLLLPLPPSIEIERVRQRVEGFGEGLWGVSIPSSNMYTCISNRTTLHLDSC</sequence>
<feature type="compositionally biased region" description="Basic and acidic residues" evidence="1">
    <location>
        <begin position="52"/>
        <end position="65"/>
    </location>
</feature>